<dbReference type="Proteomes" id="UP000030752">
    <property type="component" value="Unassembled WGS sequence"/>
</dbReference>
<dbReference type="eggNOG" id="ENOG502SCW0">
    <property type="taxonomic scope" value="Eukaryota"/>
</dbReference>
<evidence type="ECO:0000313" key="3">
    <source>
        <dbReference type="Proteomes" id="UP000030752"/>
    </source>
</evidence>
<protein>
    <submittedName>
        <fullName evidence="2">Uncharacterized protein</fullName>
    </submittedName>
</protein>
<evidence type="ECO:0000313" key="2">
    <source>
        <dbReference type="EMBL" id="ETN46487.1"/>
    </source>
</evidence>
<dbReference type="STRING" id="1220924.W2SCR8"/>
<evidence type="ECO:0000256" key="1">
    <source>
        <dbReference type="SAM" id="Phobius"/>
    </source>
</evidence>
<dbReference type="RefSeq" id="XP_008711199.1">
    <property type="nucleotide sequence ID" value="XM_008712977.1"/>
</dbReference>
<dbReference type="OrthoDB" id="5373426at2759"/>
<feature type="transmembrane region" description="Helical" evidence="1">
    <location>
        <begin position="21"/>
        <end position="40"/>
    </location>
</feature>
<sequence length="406" mass="45977">MHLYGRVTASIRSARRLRRRTIIKAAAQVLFLAGAFALGIEFDGWLLRVWSFPLSTSRDRLCTTTEFGQPTQNAAWAHFPPPENDVYRVPDTLDTFARYKHRSRSTCNISSLDLHMPFGPLCSTRADLLAAFSGGGRIGFDTPFIPRGCDMRWYTTEEVCEVLGRFEKVIVVGDSMMRHVVAALNVLLRKDLGYGGVTAWNFNEEELENCFCNHQMDVKACSIQGIYSTTSVIEHDPNSLACSQPFDLVIELMLRFPLDPLEVSRFKALIANKKPSRPYAFVFGHGLWNDLDLQATLNWLDGINHHAIEQAPYLERSLWPRLIVTPNAAGTRKPDQWILTQGDKALQIFEHSVRDEAAKRGVEHLGTWNMSIQTEKYDGVHLDLKGNLVKAMGVVNWLAKLDLEQW</sequence>
<accession>W2SCR8</accession>
<name>W2SCR8_CYPE1</name>
<keyword evidence="1" id="KW-0472">Membrane</keyword>
<proteinExistence type="predicted"/>
<keyword evidence="3" id="KW-1185">Reference proteome</keyword>
<dbReference type="InParanoid" id="W2SCR8"/>
<gene>
    <name evidence="2" type="ORF">HMPREF1541_00672</name>
</gene>
<dbReference type="VEuPathDB" id="FungiDB:HMPREF1541_00672"/>
<reference evidence="2 3" key="1">
    <citation type="submission" date="2013-03" db="EMBL/GenBank/DDBJ databases">
        <title>The Genome Sequence of Phialophora europaea CBS 101466.</title>
        <authorList>
            <consortium name="The Broad Institute Genomics Platform"/>
            <person name="Cuomo C."/>
            <person name="de Hoog S."/>
            <person name="Gorbushina A."/>
            <person name="Walker B."/>
            <person name="Young S.K."/>
            <person name="Zeng Q."/>
            <person name="Gargeya S."/>
            <person name="Fitzgerald M."/>
            <person name="Haas B."/>
            <person name="Abouelleil A."/>
            <person name="Allen A.W."/>
            <person name="Alvarado L."/>
            <person name="Arachchi H.M."/>
            <person name="Berlin A.M."/>
            <person name="Chapman S.B."/>
            <person name="Gainer-Dewar J."/>
            <person name="Goldberg J."/>
            <person name="Griggs A."/>
            <person name="Gujja S."/>
            <person name="Hansen M."/>
            <person name="Howarth C."/>
            <person name="Imamovic A."/>
            <person name="Ireland A."/>
            <person name="Larimer J."/>
            <person name="McCowan C."/>
            <person name="Murphy C."/>
            <person name="Pearson M."/>
            <person name="Poon T.W."/>
            <person name="Priest M."/>
            <person name="Roberts A."/>
            <person name="Saif S."/>
            <person name="Shea T."/>
            <person name="Sisk P."/>
            <person name="Sykes S."/>
            <person name="Wortman J."/>
            <person name="Nusbaum C."/>
            <person name="Birren B."/>
        </authorList>
    </citation>
    <scope>NUCLEOTIDE SEQUENCE [LARGE SCALE GENOMIC DNA]</scope>
    <source>
        <strain evidence="2 3">CBS 101466</strain>
    </source>
</reference>
<dbReference type="GeneID" id="19968011"/>
<keyword evidence="1" id="KW-1133">Transmembrane helix</keyword>
<dbReference type="EMBL" id="KB822711">
    <property type="protein sequence ID" value="ETN46487.1"/>
    <property type="molecule type" value="Genomic_DNA"/>
</dbReference>
<dbReference type="AlphaFoldDB" id="W2SCR8"/>
<dbReference type="HOGENOM" id="CLU_037139_1_0_1"/>
<organism evidence="2 3">
    <name type="scientific">Cyphellophora europaea (strain CBS 101466)</name>
    <name type="common">Phialophora europaea</name>
    <dbReference type="NCBI Taxonomy" id="1220924"/>
    <lineage>
        <taxon>Eukaryota</taxon>
        <taxon>Fungi</taxon>
        <taxon>Dikarya</taxon>
        <taxon>Ascomycota</taxon>
        <taxon>Pezizomycotina</taxon>
        <taxon>Eurotiomycetes</taxon>
        <taxon>Chaetothyriomycetidae</taxon>
        <taxon>Chaetothyriales</taxon>
        <taxon>Cyphellophoraceae</taxon>
        <taxon>Cyphellophora</taxon>
    </lineage>
</organism>
<keyword evidence="1" id="KW-0812">Transmembrane</keyword>